<dbReference type="PANTHER" id="PTHR45767">
    <property type="entry name" value="FORKHEAD BOX PROTEIN O"/>
    <property type="match status" value="1"/>
</dbReference>
<keyword evidence="9" id="KW-1185">Reference proteome</keyword>
<feature type="compositionally biased region" description="Low complexity" evidence="6">
    <location>
        <begin position="90"/>
        <end position="103"/>
    </location>
</feature>
<dbReference type="AlphaFoldDB" id="A0A1V9X2U6"/>
<evidence type="ECO:0000259" key="7">
    <source>
        <dbReference type="Pfam" id="PF16676"/>
    </source>
</evidence>
<dbReference type="PANTHER" id="PTHR45767:SF2">
    <property type="entry name" value="FORKHEAD BOX PROTEIN O"/>
    <property type="match status" value="1"/>
</dbReference>
<name>A0A1V9X2U6_9ACAR</name>
<feature type="compositionally biased region" description="Polar residues" evidence="6">
    <location>
        <begin position="35"/>
        <end position="49"/>
    </location>
</feature>
<feature type="compositionally biased region" description="Low complexity" evidence="6">
    <location>
        <begin position="61"/>
        <end position="80"/>
    </location>
</feature>
<sequence length="396" mass="41308">METQKFEKRRGRVKKKIDAMRTTNASLTVTTIACGVTNDTTPSPSSSVSEGLEMYPDSPALNNNSSTLGNSASGNSSNATFQLSPDFRPRASSNASSCSRLSPITSLEQDNPSSLSPTSWNSAMVSMYNSATSAQPPAYSSDLDNVKLCDSIAEAMTLSDSLPLKQNPAYASSLYNSAPPLYTELSPAQSINLDSVSSGLNLQRVNMESRDGGGAGGGGGGYCNGGLSLLTVKPPPTIPESHEPPSTVSTMLPLSPRPGLTPALTSLTLTSLTPMAPIVSQMSGGSPLNQPGQQQQAIIKQEPGNGCLLSALGGTALQWRGHLPGSGADCADLNLDTLDTLQDTLQGGLECDVEQVVRHELSVHGSLDFNFTDSGASVSNQVHLQSAPQGPRSWVH</sequence>
<dbReference type="GO" id="GO:0000981">
    <property type="term" value="F:DNA-binding transcription factor activity, RNA polymerase II-specific"/>
    <property type="evidence" value="ECO:0007669"/>
    <property type="project" value="TreeGrafter"/>
</dbReference>
<keyword evidence="3" id="KW-0805">Transcription regulation</keyword>
<evidence type="ECO:0000256" key="3">
    <source>
        <dbReference type="ARBA" id="ARBA00023015"/>
    </source>
</evidence>
<feature type="domain" description="FOXO protein transactivation" evidence="7">
    <location>
        <begin position="343"/>
        <end position="371"/>
    </location>
</feature>
<gene>
    <name evidence="8" type="ORF">BIW11_13299</name>
</gene>
<dbReference type="GO" id="GO:0000978">
    <property type="term" value="F:RNA polymerase II cis-regulatory region sequence-specific DNA binding"/>
    <property type="evidence" value="ECO:0007669"/>
    <property type="project" value="TreeGrafter"/>
</dbReference>
<dbReference type="GO" id="GO:0005634">
    <property type="term" value="C:nucleus"/>
    <property type="evidence" value="ECO:0007669"/>
    <property type="project" value="UniProtKB-SubCell"/>
</dbReference>
<feature type="compositionally biased region" description="Polar residues" evidence="6">
    <location>
        <begin position="104"/>
        <end position="118"/>
    </location>
</feature>
<accession>A0A1V9X2U6</accession>
<proteinExistence type="predicted"/>
<dbReference type="OrthoDB" id="5954824at2759"/>
<keyword evidence="5" id="KW-0539">Nucleus</keyword>
<reference evidence="8 9" key="1">
    <citation type="journal article" date="2017" name="Gigascience">
        <title>Draft genome of the honey bee ectoparasitic mite, Tropilaelaps mercedesae, is shaped by the parasitic life history.</title>
        <authorList>
            <person name="Dong X."/>
            <person name="Armstrong S.D."/>
            <person name="Xia D."/>
            <person name="Makepeace B.L."/>
            <person name="Darby A.C."/>
            <person name="Kadowaki T."/>
        </authorList>
    </citation>
    <scope>NUCLEOTIDE SEQUENCE [LARGE SCALE GENOMIC DNA]</scope>
    <source>
        <strain evidence="8">Wuxi-XJTLU</strain>
    </source>
</reference>
<organism evidence="8 9">
    <name type="scientific">Tropilaelaps mercedesae</name>
    <dbReference type="NCBI Taxonomy" id="418985"/>
    <lineage>
        <taxon>Eukaryota</taxon>
        <taxon>Metazoa</taxon>
        <taxon>Ecdysozoa</taxon>
        <taxon>Arthropoda</taxon>
        <taxon>Chelicerata</taxon>
        <taxon>Arachnida</taxon>
        <taxon>Acari</taxon>
        <taxon>Parasitiformes</taxon>
        <taxon>Mesostigmata</taxon>
        <taxon>Gamasina</taxon>
        <taxon>Dermanyssoidea</taxon>
        <taxon>Laelapidae</taxon>
        <taxon>Tropilaelaps</taxon>
    </lineage>
</organism>
<evidence type="ECO:0000256" key="2">
    <source>
        <dbReference type="ARBA" id="ARBA00022473"/>
    </source>
</evidence>
<dbReference type="EMBL" id="MNPL01027258">
    <property type="protein sequence ID" value="OQR67807.1"/>
    <property type="molecule type" value="Genomic_DNA"/>
</dbReference>
<dbReference type="PROSITE" id="PS51257">
    <property type="entry name" value="PROKAR_LIPOPROTEIN"/>
    <property type="match status" value="1"/>
</dbReference>
<evidence type="ECO:0000313" key="8">
    <source>
        <dbReference type="EMBL" id="OQR67807.1"/>
    </source>
</evidence>
<dbReference type="Proteomes" id="UP000192247">
    <property type="component" value="Unassembled WGS sequence"/>
</dbReference>
<keyword evidence="2" id="KW-0217">Developmental protein</keyword>
<keyword evidence="4" id="KW-0804">Transcription</keyword>
<evidence type="ECO:0000256" key="1">
    <source>
        <dbReference type="ARBA" id="ARBA00004123"/>
    </source>
</evidence>
<feature type="region of interest" description="Disordered" evidence="6">
    <location>
        <begin position="35"/>
        <end position="118"/>
    </location>
</feature>
<comment type="subcellular location">
    <subcellularLocation>
        <location evidence="1">Nucleus</location>
    </subcellularLocation>
</comment>
<dbReference type="FunCoup" id="A0A1V9X2U6">
    <property type="interactions" value="171"/>
</dbReference>
<dbReference type="InterPro" id="IPR032067">
    <property type="entry name" value="FOXO-TAD"/>
</dbReference>
<protein>
    <submittedName>
        <fullName evidence="8">Forkhead box protein O-like</fullName>
    </submittedName>
</protein>
<evidence type="ECO:0000256" key="5">
    <source>
        <dbReference type="ARBA" id="ARBA00023242"/>
    </source>
</evidence>
<evidence type="ECO:0000256" key="6">
    <source>
        <dbReference type="SAM" id="MobiDB-lite"/>
    </source>
</evidence>
<evidence type="ECO:0000313" key="9">
    <source>
        <dbReference type="Proteomes" id="UP000192247"/>
    </source>
</evidence>
<dbReference type="STRING" id="418985.A0A1V9X2U6"/>
<comment type="caution">
    <text evidence="8">The sequence shown here is derived from an EMBL/GenBank/DDBJ whole genome shotgun (WGS) entry which is preliminary data.</text>
</comment>
<dbReference type="InParanoid" id="A0A1V9X2U6"/>
<dbReference type="Pfam" id="PF16676">
    <property type="entry name" value="FOXO-TAD"/>
    <property type="match status" value="1"/>
</dbReference>
<evidence type="ECO:0000256" key="4">
    <source>
        <dbReference type="ARBA" id="ARBA00023163"/>
    </source>
</evidence>